<comment type="caution">
    <text evidence="2">The sequence shown here is derived from an EMBL/GenBank/DDBJ whole genome shotgun (WGS) entry which is preliminary data.</text>
</comment>
<dbReference type="EMBL" id="NMPR01000088">
    <property type="protein sequence ID" value="KAA8631023.1"/>
    <property type="molecule type" value="Genomic_DNA"/>
</dbReference>
<dbReference type="AlphaFoldDB" id="A0A8S8ZLW3"/>
<evidence type="ECO:0000313" key="3">
    <source>
        <dbReference type="Proteomes" id="UP000433876"/>
    </source>
</evidence>
<proteinExistence type="predicted"/>
<name>A0A8S8ZLW3_SORMA</name>
<feature type="region of interest" description="Disordered" evidence="1">
    <location>
        <begin position="1"/>
        <end position="113"/>
    </location>
</feature>
<gene>
    <name evidence="2" type="ORF">SMACR_05768</name>
</gene>
<dbReference type="VEuPathDB" id="FungiDB:SMAC_05768"/>
<feature type="compositionally biased region" description="Polar residues" evidence="1">
    <location>
        <begin position="90"/>
        <end position="108"/>
    </location>
</feature>
<evidence type="ECO:0000313" key="2">
    <source>
        <dbReference type="EMBL" id="KAA8631023.1"/>
    </source>
</evidence>
<dbReference type="Proteomes" id="UP000433876">
    <property type="component" value="Unassembled WGS sequence"/>
</dbReference>
<organism evidence="2 3">
    <name type="scientific">Sordaria macrospora</name>
    <dbReference type="NCBI Taxonomy" id="5147"/>
    <lineage>
        <taxon>Eukaryota</taxon>
        <taxon>Fungi</taxon>
        <taxon>Dikarya</taxon>
        <taxon>Ascomycota</taxon>
        <taxon>Pezizomycotina</taxon>
        <taxon>Sordariomycetes</taxon>
        <taxon>Sordariomycetidae</taxon>
        <taxon>Sordariales</taxon>
        <taxon>Sordariaceae</taxon>
        <taxon>Sordaria</taxon>
    </lineage>
</organism>
<feature type="compositionally biased region" description="Polar residues" evidence="1">
    <location>
        <begin position="20"/>
        <end position="53"/>
    </location>
</feature>
<sequence length="198" mass="21510">MPAPSKPSATVTEVPHTGNVLPSQSQLGSANPPNETREQNTSGHLPNQPASVTQAKGHQKKKKGAEQKAKNGWSHSRNDPIHGPIRQHNKQSQGSSKASTLQTSNPGNHCTPLRQAAANSLPRCANLGKGGYEAIWEHCECPTCERKNRSVRARLGQRTTFTPTELKAIEDYMCQFGVLEGCRASSSYSHDKMVAYIT</sequence>
<evidence type="ECO:0000256" key="1">
    <source>
        <dbReference type="SAM" id="MobiDB-lite"/>
    </source>
</evidence>
<protein>
    <submittedName>
        <fullName evidence="2">Uncharacterized protein</fullName>
    </submittedName>
</protein>
<reference evidence="2 3" key="1">
    <citation type="submission" date="2017-07" db="EMBL/GenBank/DDBJ databases">
        <title>Genome sequence of the Sordaria macrospora wild type strain R19027.</title>
        <authorList>
            <person name="Nowrousian M."/>
            <person name="Teichert I."/>
            <person name="Kueck U."/>
        </authorList>
    </citation>
    <scope>NUCLEOTIDE SEQUENCE [LARGE SCALE GENOMIC DNA]</scope>
    <source>
        <strain evidence="2 3">R19027</strain>
        <tissue evidence="2">Mycelium</tissue>
    </source>
</reference>
<accession>A0A8S8ZLW3</accession>